<dbReference type="InterPro" id="IPR018723">
    <property type="entry name" value="DUF2254_membrane"/>
</dbReference>
<keyword evidence="3" id="KW-1185">Reference proteome</keyword>
<gene>
    <name evidence="2" type="ORF">SAMN05444007_101201</name>
</gene>
<dbReference type="EMBL" id="FNYD01000001">
    <property type="protein sequence ID" value="SEI44314.1"/>
    <property type="molecule type" value="Genomic_DNA"/>
</dbReference>
<keyword evidence="1" id="KW-1133">Transmembrane helix</keyword>
<dbReference type="Proteomes" id="UP000199379">
    <property type="component" value="Unassembled WGS sequence"/>
</dbReference>
<dbReference type="Pfam" id="PF10011">
    <property type="entry name" value="DUF2254"/>
    <property type="match status" value="1"/>
</dbReference>
<evidence type="ECO:0000256" key="1">
    <source>
        <dbReference type="SAM" id="Phobius"/>
    </source>
</evidence>
<feature type="transmembrane region" description="Helical" evidence="1">
    <location>
        <begin position="100"/>
        <end position="121"/>
    </location>
</feature>
<sequence length="410" mass="44133">MISMFFQLARQILRKLYVRVLLIAALSVVSVLLAKQLDWLIPEGVAERIGADSVDPILATLASSMLAVTIFSLTMMTSAHRAAETQWSPRTHVILKDDTLTHSVLAVFVGAFLFSLCAMVLRHTPFFGERESVALFGVTAVVIVMIVVSIIRWIAHLEDLGSLNNTVSQVEQRAGRALRTLGASGCYGAREMEQEHDPGGFPVPARRAGYVEQVFLDILQSQAAGDDTQVYVLALPGDYVQEGQVLARIGGAAGADRSRDYDEGFRIARARSFVQDPRFGVAVLADIASRALSPGINDPGTAIHVVDRLSSLLLLAGEGAGGKTRFDRVWIRALDAGVLFEDSFDRIARDAGGMVEVQVAIQCALGAIAARADDRMARAATDCAARSLARARDGLTEESERARLEAAAAV</sequence>
<keyword evidence="1" id="KW-0472">Membrane</keyword>
<dbReference type="STRING" id="1227549.SAMN05444007_101201"/>
<name>A0A1H6QTQ2_9RHOB</name>
<feature type="transmembrane region" description="Helical" evidence="1">
    <location>
        <begin position="133"/>
        <end position="155"/>
    </location>
</feature>
<keyword evidence="1" id="KW-0812">Transmembrane</keyword>
<organism evidence="2 3">
    <name type="scientific">Cribrihabitans marinus</name>
    <dbReference type="NCBI Taxonomy" id="1227549"/>
    <lineage>
        <taxon>Bacteria</taxon>
        <taxon>Pseudomonadati</taxon>
        <taxon>Pseudomonadota</taxon>
        <taxon>Alphaproteobacteria</taxon>
        <taxon>Rhodobacterales</taxon>
        <taxon>Paracoccaceae</taxon>
        <taxon>Cribrihabitans</taxon>
    </lineage>
</organism>
<dbReference type="RefSeq" id="WP_177175356.1">
    <property type="nucleotide sequence ID" value="NZ_BMGV01000001.1"/>
</dbReference>
<feature type="transmembrane region" description="Helical" evidence="1">
    <location>
        <begin position="57"/>
        <end position="79"/>
    </location>
</feature>
<reference evidence="2 3" key="1">
    <citation type="submission" date="2016-10" db="EMBL/GenBank/DDBJ databases">
        <authorList>
            <person name="de Groot N.N."/>
        </authorList>
    </citation>
    <scope>NUCLEOTIDE SEQUENCE [LARGE SCALE GENOMIC DNA]</scope>
    <source>
        <strain evidence="2 3">DSM 29340</strain>
    </source>
</reference>
<evidence type="ECO:0000313" key="2">
    <source>
        <dbReference type="EMBL" id="SEI44314.1"/>
    </source>
</evidence>
<feature type="transmembrane region" description="Helical" evidence="1">
    <location>
        <begin position="16"/>
        <end position="37"/>
    </location>
</feature>
<protein>
    <submittedName>
        <fullName evidence="2">Uncharacterized membrane protein</fullName>
    </submittedName>
</protein>
<evidence type="ECO:0000313" key="3">
    <source>
        <dbReference type="Proteomes" id="UP000199379"/>
    </source>
</evidence>
<accession>A0A1H6QTQ2</accession>
<dbReference type="AlphaFoldDB" id="A0A1H6QTQ2"/>
<proteinExistence type="predicted"/>